<organism evidence="4 5">
    <name type="scientific">Dokdonella soli</name>
    <dbReference type="NCBI Taxonomy" id="529810"/>
    <lineage>
        <taxon>Bacteria</taxon>
        <taxon>Pseudomonadati</taxon>
        <taxon>Pseudomonadota</taxon>
        <taxon>Gammaproteobacteria</taxon>
        <taxon>Lysobacterales</taxon>
        <taxon>Rhodanobacteraceae</taxon>
        <taxon>Dokdonella</taxon>
    </lineage>
</organism>
<sequence>MFWACLRFPRLALDAVRADMGAQASNKPFAVIDGPTQRRQIVIANAPARKAGVRAGQPLATAQMLCPRLSATPRDRAAERQVLESLANWAYRFSAGISIAAPDTLFLEAGGSLGLFGGWPTLERRLRSELGTFGFACSLAAAPTAAGACVLATHADGIAIPAIAQLANALGAVPLVASGLDDRIVTALHGMGFRELHDLFRLPRAELARRIGENALDHLDRMRGLLDEALPRWRPADRFERCIEFSFGIEAQGALAFPLQRLVREFALFLTARDGGVQRFALVLGHERGASTRVEIGLLTPQRDATSLFDLARTRLERIELVAPVHSLTLHADDLPSLCPLHRDLFDSNHREQLDWPMLAERLRARLGDGALKGLRCVADHRPARAWHFVPATDAVVAPTSGRRSGFSRDALSSGVPRQSIAAEACPEPSRRAAPTGNTRPFWLLRQPIVLRGTPPRVLTGPERIESGWWDERDQRRDYYIIETRSGQRAWAFVEAGTTVNWTLHGWFA</sequence>
<dbReference type="InterPro" id="IPR001126">
    <property type="entry name" value="UmuC"/>
</dbReference>
<evidence type="ECO:0000259" key="3">
    <source>
        <dbReference type="PROSITE" id="PS50173"/>
    </source>
</evidence>
<keyword evidence="2" id="KW-0227">DNA damage</keyword>
<dbReference type="Proteomes" id="UP001501523">
    <property type="component" value="Unassembled WGS sequence"/>
</dbReference>
<comment type="similarity">
    <text evidence="1">Belongs to the DNA polymerase type-Y family.</text>
</comment>
<dbReference type="PANTHER" id="PTHR35369:SF2">
    <property type="entry name" value="BLR3025 PROTEIN"/>
    <property type="match status" value="1"/>
</dbReference>
<dbReference type="EMBL" id="BAAAEU010000024">
    <property type="protein sequence ID" value="GAA0719601.1"/>
    <property type="molecule type" value="Genomic_DNA"/>
</dbReference>
<dbReference type="Pfam" id="PF00817">
    <property type="entry name" value="IMS"/>
    <property type="match status" value="1"/>
</dbReference>
<reference evidence="5" key="1">
    <citation type="journal article" date="2019" name="Int. J. Syst. Evol. Microbiol.">
        <title>The Global Catalogue of Microorganisms (GCM) 10K type strain sequencing project: providing services to taxonomists for standard genome sequencing and annotation.</title>
        <authorList>
            <consortium name="The Broad Institute Genomics Platform"/>
            <consortium name="The Broad Institute Genome Sequencing Center for Infectious Disease"/>
            <person name="Wu L."/>
            <person name="Ma J."/>
        </authorList>
    </citation>
    <scope>NUCLEOTIDE SEQUENCE [LARGE SCALE GENOMIC DNA]</scope>
    <source>
        <strain evidence="5">JCM 15421</strain>
    </source>
</reference>
<dbReference type="PANTHER" id="PTHR35369">
    <property type="entry name" value="BLR3025 PROTEIN-RELATED"/>
    <property type="match status" value="1"/>
</dbReference>
<accession>A0ABP3U0G7</accession>
<dbReference type="RefSeq" id="WP_379988580.1">
    <property type="nucleotide sequence ID" value="NZ_JBHSMO010000002.1"/>
</dbReference>
<evidence type="ECO:0000256" key="1">
    <source>
        <dbReference type="ARBA" id="ARBA00010945"/>
    </source>
</evidence>
<evidence type="ECO:0000256" key="2">
    <source>
        <dbReference type="ARBA" id="ARBA00022763"/>
    </source>
</evidence>
<proteinExistence type="inferred from homology"/>
<dbReference type="CDD" id="cd03468">
    <property type="entry name" value="PolY_like"/>
    <property type="match status" value="1"/>
</dbReference>
<dbReference type="InterPro" id="IPR043502">
    <property type="entry name" value="DNA/RNA_pol_sf"/>
</dbReference>
<dbReference type="SUPFAM" id="SSF56672">
    <property type="entry name" value="DNA/RNA polymerases"/>
    <property type="match status" value="1"/>
</dbReference>
<protein>
    <submittedName>
        <fullName evidence="4">DNA polymerase Y family protein</fullName>
    </submittedName>
</protein>
<dbReference type="Gene3D" id="3.30.70.270">
    <property type="match status" value="1"/>
</dbReference>
<dbReference type="PROSITE" id="PS50173">
    <property type="entry name" value="UMUC"/>
    <property type="match status" value="1"/>
</dbReference>
<evidence type="ECO:0000313" key="4">
    <source>
        <dbReference type="EMBL" id="GAA0719601.1"/>
    </source>
</evidence>
<evidence type="ECO:0000313" key="5">
    <source>
        <dbReference type="Proteomes" id="UP001501523"/>
    </source>
</evidence>
<feature type="domain" description="UmuC" evidence="3">
    <location>
        <begin position="1"/>
        <end position="192"/>
    </location>
</feature>
<dbReference type="InterPro" id="IPR043128">
    <property type="entry name" value="Rev_trsase/Diguanyl_cyclase"/>
</dbReference>
<comment type="caution">
    <text evidence="4">The sequence shown here is derived from an EMBL/GenBank/DDBJ whole genome shotgun (WGS) entry which is preliminary data.</text>
</comment>
<gene>
    <name evidence="4" type="ORF">GCM10009105_28230</name>
</gene>
<keyword evidence="5" id="KW-1185">Reference proteome</keyword>
<dbReference type="InterPro" id="IPR050356">
    <property type="entry name" value="SulA_CellDiv_inhibitor"/>
</dbReference>
<dbReference type="Gene3D" id="3.40.1170.60">
    <property type="match status" value="1"/>
</dbReference>
<name>A0ABP3U0G7_9GAMM</name>